<gene>
    <name evidence="3" type="ORF">ALEPTO_LOCUS5382</name>
</gene>
<protein>
    <submittedName>
        <fullName evidence="3">94_t:CDS:1</fullName>
    </submittedName>
</protein>
<dbReference type="SUPFAM" id="SSF48097">
    <property type="entry name" value="Regulator of G-protein signaling, RGS"/>
    <property type="match status" value="1"/>
</dbReference>
<name>A0A9N9FL04_9GLOM</name>
<evidence type="ECO:0000313" key="3">
    <source>
        <dbReference type="EMBL" id="CAG8540431.1"/>
    </source>
</evidence>
<dbReference type="AlphaFoldDB" id="A0A9N9FL04"/>
<accession>A0A9N9FL04</accession>
<evidence type="ECO:0000313" key="4">
    <source>
        <dbReference type="Proteomes" id="UP000789508"/>
    </source>
</evidence>
<dbReference type="InterPro" id="IPR016137">
    <property type="entry name" value="RGS"/>
</dbReference>
<dbReference type="Proteomes" id="UP000789508">
    <property type="component" value="Unassembled WGS sequence"/>
</dbReference>
<evidence type="ECO:0000259" key="2">
    <source>
        <dbReference type="Pfam" id="PF00615"/>
    </source>
</evidence>
<dbReference type="OrthoDB" id="3232309at2759"/>
<comment type="caution">
    <text evidence="3">The sequence shown here is derived from an EMBL/GenBank/DDBJ whole genome shotgun (WGS) entry which is preliminary data.</text>
</comment>
<dbReference type="Gene3D" id="1.10.167.10">
    <property type="entry name" value="Regulator of G-protein Signalling 4, domain 2"/>
    <property type="match status" value="1"/>
</dbReference>
<evidence type="ECO:0000256" key="1">
    <source>
        <dbReference type="SAM" id="Phobius"/>
    </source>
</evidence>
<keyword evidence="1" id="KW-0812">Transmembrane</keyword>
<dbReference type="InterPro" id="IPR044926">
    <property type="entry name" value="RGS_subdomain_2"/>
</dbReference>
<feature type="transmembrane region" description="Helical" evidence="1">
    <location>
        <begin position="450"/>
        <end position="468"/>
    </location>
</feature>
<feature type="domain" description="RGS" evidence="2">
    <location>
        <begin position="256"/>
        <end position="325"/>
    </location>
</feature>
<dbReference type="PANTHER" id="PTHR39466:SF1">
    <property type="entry name" value="RGS DOMAIN-CONTAINING PROTEIN"/>
    <property type="match status" value="1"/>
</dbReference>
<dbReference type="InterPro" id="IPR036305">
    <property type="entry name" value="RGS_sf"/>
</dbReference>
<feature type="transmembrane region" description="Helical" evidence="1">
    <location>
        <begin position="367"/>
        <end position="383"/>
    </location>
</feature>
<keyword evidence="4" id="KW-1185">Reference proteome</keyword>
<reference evidence="3" key="1">
    <citation type="submission" date="2021-06" db="EMBL/GenBank/DDBJ databases">
        <authorList>
            <person name="Kallberg Y."/>
            <person name="Tangrot J."/>
            <person name="Rosling A."/>
        </authorList>
    </citation>
    <scope>NUCLEOTIDE SEQUENCE</scope>
    <source>
        <strain evidence="3">FL130A</strain>
    </source>
</reference>
<keyword evidence="1" id="KW-1133">Transmembrane helix</keyword>
<dbReference type="Pfam" id="PF00615">
    <property type="entry name" value="RGS"/>
    <property type="match status" value="1"/>
</dbReference>
<dbReference type="EMBL" id="CAJVPS010001500">
    <property type="protein sequence ID" value="CAG8540431.1"/>
    <property type="molecule type" value="Genomic_DNA"/>
</dbReference>
<dbReference type="PANTHER" id="PTHR39466">
    <property type="entry name" value="RGS DOMAIN-CONTAINING PROTEIN"/>
    <property type="match status" value="1"/>
</dbReference>
<keyword evidence="1" id="KW-0472">Membrane</keyword>
<sequence>MQKKVAKTNVSATEFILNSLIEGKTCGPISLKEFHAFLEYKEHSVENLEFYQWFQDYKLRFAKLPVEQQDLCPTARTLRRCSSLTGEKLTVHTEQSRKYGEKLASLSPTTSQLHTPNFQLTDDFDDVSLTDMKRNSSTSTIYVTPLTSRTNSIMTLNSEQYSNIQIKVTNPQDKVDSTFDNFDFSTDDLFAQVLPPDSPFFKDLNPDDLQLEPLTPAKTRLSSFWLSSRNTITKRVQIFQRRDRKVAPLPANFATSAQPFRNEVDQIIQTYLAVDAAKELNLPSTMRKSVIFFATQTTHPSIFEPIVQHVHNMMRECSLKNFIKDAAQKIDSHTRWIMVRKSLLAFMLAFGLLLPMILFGVSRWWRMLAFPILYIGTSNFIAVRKRLGSQRNESILKLYEVNAIEEIGKLTSEFANSIKFIDKVKTPGEKKVKNTVTGEAMQSRIVGDGIVGAALVMAGVIQFAVMLVPENLISNSV</sequence>
<organism evidence="3 4">
    <name type="scientific">Ambispora leptoticha</name>
    <dbReference type="NCBI Taxonomy" id="144679"/>
    <lineage>
        <taxon>Eukaryota</taxon>
        <taxon>Fungi</taxon>
        <taxon>Fungi incertae sedis</taxon>
        <taxon>Mucoromycota</taxon>
        <taxon>Glomeromycotina</taxon>
        <taxon>Glomeromycetes</taxon>
        <taxon>Archaeosporales</taxon>
        <taxon>Ambisporaceae</taxon>
        <taxon>Ambispora</taxon>
    </lineage>
</organism>
<feature type="transmembrane region" description="Helical" evidence="1">
    <location>
        <begin position="343"/>
        <end position="361"/>
    </location>
</feature>
<proteinExistence type="predicted"/>